<gene>
    <name evidence="1" type="ORF">GCM10017643_29690</name>
</gene>
<name>A0A9W6N064_9HYPH</name>
<sequence length="82" mass="8910">MAEDGDGFVRERQAKLVQRHRDAANIGRIEHADEAHHRFSVEGEGMVGPDPRAAYRPPGTVTGSLQGRAFTLPGNASIFRGL</sequence>
<protein>
    <submittedName>
        <fullName evidence="1">Uncharacterized protein</fullName>
    </submittedName>
</protein>
<dbReference type="AlphaFoldDB" id="A0A9W6N064"/>
<reference evidence="1" key="1">
    <citation type="journal article" date="2014" name="Int. J. Syst. Evol. Microbiol.">
        <title>Complete genome sequence of Corynebacterium casei LMG S-19264T (=DSM 44701T), isolated from a smear-ripened cheese.</title>
        <authorList>
            <consortium name="US DOE Joint Genome Institute (JGI-PGF)"/>
            <person name="Walter F."/>
            <person name="Albersmeier A."/>
            <person name="Kalinowski J."/>
            <person name="Ruckert C."/>
        </authorList>
    </citation>
    <scope>NUCLEOTIDE SEQUENCE</scope>
    <source>
        <strain evidence="1">VKM B-2484</strain>
    </source>
</reference>
<dbReference type="Proteomes" id="UP001143370">
    <property type="component" value="Unassembled WGS sequence"/>
</dbReference>
<evidence type="ECO:0000313" key="2">
    <source>
        <dbReference type="Proteomes" id="UP001143370"/>
    </source>
</evidence>
<proteinExistence type="predicted"/>
<reference evidence="1" key="2">
    <citation type="submission" date="2023-01" db="EMBL/GenBank/DDBJ databases">
        <authorList>
            <person name="Sun Q."/>
            <person name="Evtushenko L."/>
        </authorList>
    </citation>
    <scope>NUCLEOTIDE SEQUENCE</scope>
    <source>
        <strain evidence="1">VKM B-2484</strain>
    </source>
</reference>
<dbReference type="EMBL" id="BSFJ01000019">
    <property type="protein sequence ID" value="GLK72853.1"/>
    <property type="molecule type" value="Genomic_DNA"/>
</dbReference>
<organism evidence="1 2">
    <name type="scientific">Ancylobacter dichloromethanicus</name>
    <dbReference type="NCBI Taxonomy" id="518825"/>
    <lineage>
        <taxon>Bacteria</taxon>
        <taxon>Pseudomonadati</taxon>
        <taxon>Pseudomonadota</taxon>
        <taxon>Alphaproteobacteria</taxon>
        <taxon>Hyphomicrobiales</taxon>
        <taxon>Xanthobacteraceae</taxon>
        <taxon>Ancylobacter</taxon>
    </lineage>
</organism>
<keyword evidence="2" id="KW-1185">Reference proteome</keyword>
<comment type="caution">
    <text evidence="1">The sequence shown here is derived from an EMBL/GenBank/DDBJ whole genome shotgun (WGS) entry which is preliminary data.</text>
</comment>
<accession>A0A9W6N064</accession>
<evidence type="ECO:0000313" key="1">
    <source>
        <dbReference type="EMBL" id="GLK72853.1"/>
    </source>
</evidence>